<name>A0ABD3I462_9MARC</name>
<dbReference type="EMBL" id="JBJQOH010000002">
    <property type="protein sequence ID" value="KAL3697076.1"/>
    <property type="molecule type" value="Genomic_DNA"/>
</dbReference>
<feature type="compositionally biased region" description="Polar residues" evidence="1">
    <location>
        <begin position="32"/>
        <end position="49"/>
    </location>
</feature>
<proteinExistence type="predicted"/>
<reference evidence="2 3" key="1">
    <citation type="submission" date="2024-09" db="EMBL/GenBank/DDBJ databases">
        <title>Chromosome-scale assembly of Riccia sorocarpa.</title>
        <authorList>
            <person name="Paukszto L."/>
        </authorList>
    </citation>
    <scope>NUCLEOTIDE SEQUENCE [LARGE SCALE GENOMIC DNA]</scope>
    <source>
        <strain evidence="2">LP-2024</strain>
        <tissue evidence="2">Aerial parts of the thallus</tissue>
    </source>
</reference>
<feature type="region of interest" description="Disordered" evidence="1">
    <location>
        <begin position="31"/>
        <end position="62"/>
    </location>
</feature>
<feature type="compositionally biased region" description="Low complexity" evidence="1">
    <location>
        <begin position="50"/>
        <end position="62"/>
    </location>
</feature>
<keyword evidence="3" id="KW-1185">Reference proteome</keyword>
<dbReference type="Proteomes" id="UP001633002">
    <property type="component" value="Unassembled WGS sequence"/>
</dbReference>
<comment type="caution">
    <text evidence="2">The sequence shown here is derived from an EMBL/GenBank/DDBJ whole genome shotgun (WGS) entry which is preliminary data.</text>
</comment>
<evidence type="ECO:0000313" key="2">
    <source>
        <dbReference type="EMBL" id="KAL3697076.1"/>
    </source>
</evidence>
<evidence type="ECO:0000256" key="1">
    <source>
        <dbReference type="SAM" id="MobiDB-lite"/>
    </source>
</evidence>
<protein>
    <submittedName>
        <fullName evidence="2">Uncharacterized protein</fullName>
    </submittedName>
</protein>
<dbReference type="AlphaFoldDB" id="A0ABD3I462"/>
<accession>A0ABD3I462</accession>
<evidence type="ECO:0000313" key="3">
    <source>
        <dbReference type="Proteomes" id="UP001633002"/>
    </source>
</evidence>
<gene>
    <name evidence="2" type="ORF">R1sor_011152</name>
</gene>
<sequence>MNLEEELQKLENEEAELWFLRSRSKWLEQGEVPTQRNSVHAASPASTGCSNSSDSYSESPST</sequence>
<organism evidence="2 3">
    <name type="scientific">Riccia sorocarpa</name>
    <dbReference type="NCBI Taxonomy" id="122646"/>
    <lineage>
        <taxon>Eukaryota</taxon>
        <taxon>Viridiplantae</taxon>
        <taxon>Streptophyta</taxon>
        <taxon>Embryophyta</taxon>
        <taxon>Marchantiophyta</taxon>
        <taxon>Marchantiopsida</taxon>
        <taxon>Marchantiidae</taxon>
        <taxon>Marchantiales</taxon>
        <taxon>Ricciaceae</taxon>
        <taxon>Riccia</taxon>
    </lineage>
</organism>